<dbReference type="SUPFAM" id="SSF140856">
    <property type="entry name" value="USP8 N-terminal domain-like"/>
    <property type="match status" value="1"/>
</dbReference>
<dbReference type="Pfam" id="PF00443">
    <property type="entry name" value="UCH"/>
    <property type="match status" value="1"/>
</dbReference>
<evidence type="ECO:0000313" key="7">
    <source>
        <dbReference type="EMBL" id="KAG5454082.1"/>
    </source>
</evidence>
<comment type="catalytic activity">
    <reaction evidence="1 3">
        <text>Thiol-dependent hydrolysis of ester, thioester, amide, peptide and isopeptide bonds formed by the C-terminal Gly of ubiquitin (a 76-residue protein attached to proteins as an intracellular targeting signal).</text>
        <dbReference type="EC" id="3.4.19.12"/>
    </reaction>
</comment>
<feature type="region of interest" description="Disordered" evidence="4">
    <location>
        <begin position="461"/>
        <end position="513"/>
    </location>
</feature>
<dbReference type="GO" id="GO:0006508">
    <property type="term" value="P:proteolysis"/>
    <property type="evidence" value="ECO:0007669"/>
    <property type="project" value="UniProtKB-KW"/>
</dbReference>
<gene>
    <name evidence="7" type="ORF">CSKR_112626</name>
</gene>
<dbReference type="CDD" id="cd02674">
    <property type="entry name" value="Peptidase_C19R"/>
    <property type="match status" value="1"/>
</dbReference>
<dbReference type="Gene3D" id="1.20.58.80">
    <property type="entry name" value="Phosphotransferase system, lactose/cellobiose-type IIA subunit"/>
    <property type="match status" value="1"/>
</dbReference>
<dbReference type="SUPFAM" id="SSF54001">
    <property type="entry name" value="Cysteine proteinases"/>
    <property type="match status" value="1"/>
</dbReference>
<proteinExistence type="inferred from homology"/>
<feature type="compositionally biased region" description="Polar residues" evidence="4">
    <location>
        <begin position="355"/>
        <end position="365"/>
    </location>
</feature>
<dbReference type="InterPro" id="IPR001394">
    <property type="entry name" value="Peptidase_C19_UCH"/>
</dbReference>
<feature type="compositionally biased region" description="Basic and acidic residues" evidence="4">
    <location>
        <begin position="465"/>
        <end position="476"/>
    </location>
</feature>
<dbReference type="InterPro" id="IPR018200">
    <property type="entry name" value="USP_CS"/>
</dbReference>
<comment type="similarity">
    <text evidence="2 3">Belongs to the peptidase C19 family.</text>
</comment>
<feature type="compositionally biased region" description="Basic and acidic residues" evidence="4">
    <location>
        <begin position="419"/>
        <end position="431"/>
    </location>
</feature>
<dbReference type="SUPFAM" id="SSF52821">
    <property type="entry name" value="Rhodanese/Cell cycle control phosphatase"/>
    <property type="match status" value="1"/>
</dbReference>
<dbReference type="InterPro" id="IPR036873">
    <property type="entry name" value="Rhodanese-like_dom_sf"/>
</dbReference>
<dbReference type="PROSITE" id="PS50206">
    <property type="entry name" value="RHODANESE_3"/>
    <property type="match status" value="1"/>
</dbReference>
<feature type="region of interest" description="Disordered" evidence="4">
    <location>
        <begin position="409"/>
        <end position="441"/>
    </location>
</feature>
<dbReference type="AlphaFoldDB" id="A0A8T1MYY7"/>
<evidence type="ECO:0000256" key="4">
    <source>
        <dbReference type="SAM" id="MobiDB-lite"/>
    </source>
</evidence>
<evidence type="ECO:0000313" key="8">
    <source>
        <dbReference type="Proteomes" id="UP000286415"/>
    </source>
</evidence>
<dbReference type="InterPro" id="IPR015063">
    <property type="entry name" value="USP8_dimer"/>
</dbReference>
<dbReference type="GO" id="GO:0004843">
    <property type="term" value="F:cysteine-type deubiquitinase activity"/>
    <property type="evidence" value="ECO:0007669"/>
    <property type="project" value="UniProtKB-UniRule"/>
</dbReference>
<dbReference type="PROSITE" id="PS00972">
    <property type="entry name" value="USP_1"/>
    <property type="match status" value="1"/>
</dbReference>
<feature type="domain" description="Rhodanese" evidence="5">
    <location>
        <begin position="167"/>
        <end position="298"/>
    </location>
</feature>
<dbReference type="EMBL" id="NIRI02000010">
    <property type="protein sequence ID" value="KAG5454082.1"/>
    <property type="molecule type" value="Genomic_DNA"/>
</dbReference>
<dbReference type="InterPro" id="IPR050185">
    <property type="entry name" value="Ub_carboxyl-term_hydrolase"/>
</dbReference>
<sequence>MPKRELYKATSLSDLNKLIPVPMRFTSPQEAQKIMLECFRRAEECREIDEEVAYILFRRYFDFYEELKKLTSERKAKATVFTPSFKKQCLLAMDYLERLHESLKLRYDSLPKRRSPTPLRLPSPPRDPIFEIKPAGQKPSCDTEASMVPPKNDGWISVKELAGLLKRKCNVLVIDIRPEEEYNACHLKWGQLLNAPADRFLLAGTTFSQLSSKIVQGPSKDLWNRRGEAEVIVLVDKESGTEDSIEKPIEKVLPRTHPLRLLKDALFKWDAQRIVTKEPRLVLGGMHQFLLRYAPLTSNPQHRMELVNRSDEGRVSLPTVGRIDYPQLNVSEPAPVEPEVTASEPRPCSNEAEDSSSLGEPNDQVTEPAISPETTATEPAAGEDSSEDTLGTLDLDERLRKLRIVKPKPSIVCPTPPQADKEKVPKIDRSRKPGLNSPSLSATALSTLAGTSVNGLDISESSLDQSKRVSSDETVGRKILPSGTDLGTPASVHSAASQPQMTDSSIPAALNGSTEPLPQFPSCHLRPTGLRNLGNTCYMNAVLQSLAHTRALATFFLRGLDDNFMNRTNPLGYGGTVSTNFRRLFTALWSKLDCYEDLTEFKRVVGRARSTFAGSEQQDSLEFLIFLLDGLHEDMNEGTRTIITGDEEDVDEEHLDPKERSVKAWEDYLRRNKSVIVSSFQGQLLSSIQCCVCPKRSSRFDAFMCLSLPLPTYSSCNLQECVSLFGSLERMDASYLCGRCKRKTDATKRLIVWRLPTYLIIHLKRFHYVNDEWQKRTTYVRFPVDSFQLQQNSPSYALYAVVNHFGTMESGHYTAFCRGISDGFWYEYDDSTVTRIPESRIQSSAAYILFYERLPRFDVFSRDNT</sequence>
<dbReference type="InterPro" id="IPR028889">
    <property type="entry name" value="USP"/>
</dbReference>
<evidence type="ECO:0000256" key="1">
    <source>
        <dbReference type="ARBA" id="ARBA00000707"/>
    </source>
</evidence>
<keyword evidence="3 7" id="KW-0378">Hydrolase</keyword>
<evidence type="ECO:0000259" key="6">
    <source>
        <dbReference type="PROSITE" id="PS50235"/>
    </source>
</evidence>
<organism evidence="7 8">
    <name type="scientific">Clonorchis sinensis</name>
    <name type="common">Chinese liver fluke</name>
    <dbReference type="NCBI Taxonomy" id="79923"/>
    <lineage>
        <taxon>Eukaryota</taxon>
        <taxon>Metazoa</taxon>
        <taxon>Spiralia</taxon>
        <taxon>Lophotrochozoa</taxon>
        <taxon>Platyhelminthes</taxon>
        <taxon>Trematoda</taxon>
        <taxon>Digenea</taxon>
        <taxon>Opisthorchiida</taxon>
        <taxon>Opisthorchiata</taxon>
        <taxon>Opisthorchiidae</taxon>
        <taxon>Clonorchis</taxon>
    </lineage>
</organism>
<keyword evidence="3" id="KW-0788">Thiol protease</keyword>
<name>A0A8T1MYY7_CLOSI</name>
<keyword evidence="8" id="KW-1185">Reference proteome</keyword>
<dbReference type="Gene3D" id="3.40.250.10">
    <property type="entry name" value="Rhodanese-like domain"/>
    <property type="match status" value="1"/>
</dbReference>
<keyword evidence="3" id="KW-0645">Protease</keyword>
<dbReference type="OrthoDB" id="292964at2759"/>
<dbReference type="Gene3D" id="3.90.70.10">
    <property type="entry name" value="Cysteine proteinases"/>
    <property type="match status" value="1"/>
</dbReference>
<reference evidence="7 8" key="1">
    <citation type="journal article" date="2018" name="Biotechnol. Adv.">
        <title>Improved genomic resources and new bioinformatic workflow for the carcinogenic parasite Clonorchis sinensis: Biotechnological implications.</title>
        <authorList>
            <person name="Wang D."/>
            <person name="Korhonen P.K."/>
            <person name="Gasser R.B."/>
            <person name="Young N.D."/>
        </authorList>
    </citation>
    <scope>NUCLEOTIDE SEQUENCE [LARGE SCALE GENOMIC DNA]</scope>
    <source>
        <strain evidence="7">Cs-k2</strain>
    </source>
</reference>
<feature type="region of interest" description="Disordered" evidence="4">
    <location>
        <begin position="326"/>
        <end position="394"/>
    </location>
</feature>
<evidence type="ECO:0000256" key="3">
    <source>
        <dbReference type="RuleBase" id="RU366025"/>
    </source>
</evidence>
<feature type="compositionally biased region" description="Polar residues" evidence="4">
    <location>
        <begin position="494"/>
        <end position="513"/>
    </location>
</feature>
<dbReference type="PANTHER" id="PTHR21646">
    <property type="entry name" value="UBIQUITIN CARBOXYL-TERMINAL HYDROLASE"/>
    <property type="match status" value="1"/>
</dbReference>
<dbReference type="InterPro" id="IPR038765">
    <property type="entry name" value="Papain-like_cys_pep_sf"/>
</dbReference>
<dbReference type="InterPro" id="IPR001763">
    <property type="entry name" value="Rhodanese-like_dom"/>
</dbReference>
<dbReference type="EC" id="3.4.19.12" evidence="3"/>
<dbReference type="PANTHER" id="PTHR21646:SF46">
    <property type="entry name" value="UBIQUITIN CARBOXYL-TERMINAL HYDROLASE"/>
    <property type="match status" value="1"/>
</dbReference>
<comment type="caution">
    <text evidence="7">The sequence shown here is derived from an EMBL/GenBank/DDBJ whole genome shotgun (WGS) entry which is preliminary data.</text>
</comment>
<dbReference type="PROSITE" id="PS00973">
    <property type="entry name" value="USP_2"/>
    <property type="match status" value="1"/>
</dbReference>
<evidence type="ECO:0000259" key="5">
    <source>
        <dbReference type="PROSITE" id="PS50206"/>
    </source>
</evidence>
<dbReference type="Proteomes" id="UP000286415">
    <property type="component" value="Unassembled WGS sequence"/>
</dbReference>
<protein>
    <recommendedName>
        <fullName evidence="3">Ubiquitin carboxyl-terminal hydrolase</fullName>
        <ecNumber evidence="3">3.4.19.12</ecNumber>
    </recommendedName>
</protein>
<reference evidence="7 8" key="2">
    <citation type="journal article" date="2021" name="Genomics">
        <title>High-quality reference genome for Clonorchis sinensis.</title>
        <authorList>
            <person name="Young N.D."/>
            <person name="Stroehlein A.J."/>
            <person name="Kinkar L."/>
            <person name="Wang T."/>
            <person name="Sohn W.M."/>
            <person name="Chang B.C.H."/>
            <person name="Kaur P."/>
            <person name="Weisz D."/>
            <person name="Dudchenko O."/>
            <person name="Aiden E.L."/>
            <person name="Korhonen P.K."/>
            <person name="Gasser R.B."/>
        </authorList>
    </citation>
    <scope>NUCLEOTIDE SEQUENCE [LARGE SCALE GENOMIC DNA]</scope>
    <source>
        <strain evidence="7">Cs-k2</strain>
    </source>
</reference>
<feature type="domain" description="USP" evidence="6">
    <location>
        <begin position="528"/>
        <end position="854"/>
    </location>
</feature>
<dbReference type="CDD" id="cd00158">
    <property type="entry name" value="RHOD"/>
    <property type="match status" value="1"/>
</dbReference>
<dbReference type="GO" id="GO:0016579">
    <property type="term" value="P:protein deubiquitination"/>
    <property type="evidence" value="ECO:0007669"/>
    <property type="project" value="InterPro"/>
</dbReference>
<evidence type="ECO:0000256" key="2">
    <source>
        <dbReference type="ARBA" id="ARBA00009085"/>
    </source>
</evidence>
<accession>A0A8T1MYY7</accession>
<dbReference type="PROSITE" id="PS50235">
    <property type="entry name" value="USP_3"/>
    <property type="match status" value="1"/>
</dbReference>
<keyword evidence="3" id="KW-0833">Ubl conjugation pathway</keyword>
<dbReference type="Pfam" id="PF08969">
    <property type="entry name" value="USP8_dimer"/>
    <property type="match status" value="1"/>
</dbReference>